<sequence>MNQLENEVSTDPAGSEQSTAWCIAMSGVYRCLLLVLVLQCVGVAGRYYWSPNEMESDVYGLLYFDWSWSEEVAQRIDDVGTLGCCVAAFFVALTARLSLCPGEAKSGALLPWVSRFVFRASLAWILLWMFLLALIFMIRGDAFSELALGEHAVRYGLPMALLVFSIPRIRFIGLWVLRFAVAATFMVHGYKAIQFYGPFTDLILLSDAKWLGSSVDQSAAERGLLVIGVIDVVAGVLLLVTRWRAIAVYMACWGVVTALSRMTAFGFNAWPESLIRVANGGVPLALVLSPLIFTASKSLMYNRTFSADLASSDLDD</sequence>
<keyword evidence="1" id="KW-0472">Membrane</keyword>
<reference evidence="2 3" key="1">
    <citation type="submission" date="2019-02" db="EMBL/GenBank/DDBJ databases">
        <title>Deep-cultivation of Planctomycetes and their phenomic and genomic characterization uncovers novel biology.</title>
        <authorList>
            <person name="Wiegand S."/>
            <person name="Jogler M."/>
            <person name="Boedeker C."/>
            <person name="Pinto D."/>
            <person name="Vollmers J."/>
            <person name="Rivas-Marin E."/>
            <person name="Kohn T."/>
            <person name="Peeters S.H."/>
            <person name="Heuer A."/>
            <person name="Rast P."/>
            <person name="Oberbeckmann S."/>
            <person name="Bunk B."/>
            <person name="Jeske O."/>
            <person name="Meyerdierks A."/>
            <person name="Storesund J.E."/>
            <person name="Kallscheuer N."/>
            <person name="Luecker S."/>
            <person name="Lage O.M."/>
            <person name="Pohl T."/>
            <person name="Merkel B.J."/>
            <person name="Hornburger P."/>
            <person name="Mueller R.-W."/>
            <person name="Bruemmer F."/>
            <person name="Labrenz M."/>
            <person name="Spormann A.M."/>
            <person name="Op Den Camp H."/>
            <person name="Overmann J."/>
            <person name="Amann R."/>
            <person name="Jetten M.S.M."/>
            <person name="Mascher T."/>
            <person name="Medema M.H."/>
            <person name="Devos D.P."/>
            <person name="Kaster A.-K."/>
            <person name="Ovreas L."/>
            <person name="Rohde M."/>
            <person name="Galperin M.Y."/>
            <person name="Jogler C."/>
        </authorList>
    </citation>
    <scope>NUCLEOTIDE SEQUENCE [LARGE SCALE GENOMIC DNA]</scope>
    <source>
        <strain evidence="2 3">Pla52o</strain>
    </source>
</reference>
<feature type="transmembrane region" description="Helical" evidence="1">
    <location>
        <begin position="27"/>
        <end position="49"/>
    </location>
</feature>
<evidence type="ECO:0000313" key="2">
    <source>
        <dbReference type="EMBL" id="TWU22254.1"/>
    </source>
</evidence>
<comment type="caution">
    <text evidence="2">The sequence shown here is derived from an EMBL/GenBank/DDBJ whole genome shotgun (WGS) entry which is preliminary data.</text>
</comment>
<feature type="transmembrane region" description="Helical" evidence="1">
    <location>
        <begin position="120"/>
        <end position="139"/>
    </location>
</feature>
<dbReference type="Proteomes" id="UP000316304">
    <property type="component" value="Unassembled WGS sequence"/>
</dbReference>
<proteinExistence type="predicted"/>
<dbReference type="RefSeq" id="WP_197169264.1">
    <property type="nucleotide sequence ID" value="NZ_SJPT01000005.1"/>
</dbReference>
<organism evidence="2 3">
    <name type="scientific">Novipirellula galeiformis</name>
    <dbReference type="NCBI Taxonomy" id="2528004"/>
    <lineage>
        <taxon>Bacteria</taxon>
        <taxon>Pseudomonadati</taxon>
        <taxon>Planctomycetota</taxon>
        <taxon>Planctomycetia</taxon>
        <taxon>Pirellulales</taxon>
        <taxon>Pirellulaceae</taxon>
        <taxon>Novipirellula</taxon>
    </lineage>
</organism>
<evidence type="ECO:0000313" key="3">
    <source>
        <dbReference type="Proteomes" id="UP000316304"/>
    </source>
</evidence>
<keyword evidence="1" id="KW-1133">Transmembrane helix</keyword>
<evidence type="ECO:0000256" key="1">
    <source>
        <dbReference type="SAM" id="Phobius"/>
    </source>
</evidence>
<gene>
    <name evidence="2" type="ORF">Pla52o_33100</name>
</gene>
<feature type="transmembrane region" description="Helical" evidence="1">
    <location>
        <begin position="273"/>
        <end position="293"/>
    </location>
</feature>
<feature type="transmembrane region" description="Helical" evidence="1">
    <location>
        <begin position="223"/>
        <end position="240"/>
    </location>
</feature>
<dbReference type="AlphaFoldDB" id="A0A5C6CFF2"/>
<name>A0A5C6CFF2_9BACT</name>
<keyword evidence="3" id="KW-1185">Reference proteome</keyword>
<accession>A0A5C6CFF2</accession>
<dbReference type="EMBL" id="SJPT01000005">
    <property type="protein sequence ID" value="TWU22254.1"/>
    <property type="molecule type" value="Genomic_DNA"/>
</dbReference>
<protein>
    <submittedName>
        <fullName evidence="2">Uncharacterized protein</fullName>
    </submittedName>
</protein>
<keyword evidence="1" id="KW-0812">Transmembrane</keyword>
<feature type="transmembrane region" description="Helical" evidence="1">
    <location>
        <begin position="247"/>
        <end position="267"/>
    </location>
</feature>